<dbReference type="InterPro" id="IPR029063">
    <property type="entry name" value="SAM-dependent_MTases_sf"/>
</dbReference>
<dbReference type="AlphaFoldDB" id="A0A497XPM5"/>
<gene>
    <name evidence="1" type="ORF">DFR35_0877</name>
</gene>
<name>A0A497XPM5_9PROT</name>
<dbReference type="OrthoDB" id="9815644at2"/>
<dbReference type="EMBL" id="RCCI01000004">
    <property type="protein sequence ID" value="RLJ68318.1"/>
    <property type="molecule type" value="Genomic_DNA"/>
</dbReference>
<keyword evidence="1" id="KW-0489">Methyltransferase</keyword>
<dbReference type="PANTHER" id="PTHR43861">
    <property type="entry name" value="TRANS-ACONITATE 2-METHYLTRANSFERASE-RELATED"/>
    <property type="match status" value="1"/>
</dbReference>
<dbReference type="Proteomes" id="UP000268908">
    <property type="component" value="Unassembled WGS sequence"/>
</dbReference>
<comment type="caution">
    <text evidence="1">The sequence shown here is derived from an EMBL/GenBank/DDBJ whole genome shotgun (WGS) entry which is preliminary data.</text>
</comment>
<reference evidence="1 2" key="1">
    <citation type="submission" date="2018-10" db="EMBL/GenBank/DDBJ databases">
        <title>Genomic Encyclopedia of Type Strains, Phase IV (KMG-IV): sequencing the most valuable type-strain genomes for metagenomic binning, comparative biology and taxonomic classification.</title>
        <authorList>
            <person name="Goeker M."/>
        </authorList>
    </citation>
    <scope>NUCLEOTIDE SEQUENCE [LARGE SCALE GENOMIC DNA]</scope>
    <source>
        <strain evidence="1 2">DSM 26916</strain>
    </source>
</reference>
<protein>
    <submittedName>
        <fullName evidence="1">Methyltransferase family protein</fullName>
    </submittedName>
</protein>
<dbReference type="RefSeq" id="WP_124962393.1">
    <property type="nucleotide sequence ID" value="NZ_BHVV01000002.1"/>
</dbReference>
<evidence type="ECO:0000313" key="2">
    <source>
        <dbReference type="Proteomes" id="UP000268908"/>
    </source>
</evidence>
<dbReference type="Pfam" id="PF13489">
    <property type="entry name" value="Methyltransf_23"/>
    <property type="match status" value="1"/>
</dbReference>
<proteinExistence type="predicted"/>
<keyword evidence="1" id="KW-0808">Transferase</keyword>
<accession>A0A497XPM5</accession>
<sequence>MNAPNTDCPLCRRGPLRVLDAHAARCDACDLLVNLDTAPLDYAEGGGQAVPDAGKMRWRRENARGRFRLLEPWLAGVEVFVDIGCGSGEMLDVAAARFARVVGFDTNRPLIAHIRAAGRAVAIEGHFDAATLPPEATGKRTLFAASHVIEHLEQPLALVRQIAAAMKSGDLLYLEVPLFTGASFRKLGYRWSLWNREHLMLFSPQALAYVADHSGLATLAQGTRIFARGSHSTKTRLKLLARRPLDFVRTAFSKGRHSFADVMIADYGYLVLRKP</sequence>
<dbReference type="GO" id="GO:0008168">
    <property type="term" value="F:methyltransferase activity"/>
    <property type="evidence" value="ECO:0007669"/>
    <property type="project" value="UniProtKB-KW"/>
</dbReference>
<dbReference type="SUPFAM" id="SSF53335">
    <property type="entry name" value="S-adenosyl-L-methionine-dependent methyltransferases"/>
    <property type="match status" value="1"/>
</dbReference>
<organism evidence="1 2">
    <name type="scientific">Sulfurisoma sediminicola</name>
    <dbReference type="NCBI Taxonomy" id="1381557"/>
    <lineage>
        <taxon>Bacteria</taxon>
        <taxon>Pseudomonadati</taxon>
        <taxon>Pseudomonadota</taxon>
        <taxon>Betaproteobacteria</taxon>
        <taxon>Nitrosomonadales</taxon>
        <taxon>Sterolibacteriaceae</taxon>
        <taxon>Sulfurisoma</taxon>
    </lineage>
</organism>
<evidence type="ECO:0000313" key="1">
    <source>
        <dbReference type="EMBL" id="RLJ68318.1"/>
    </source>
</evidence>
<dbReference type="GO" id="GO:0032259">
    <property type="term" value="P:methylation"/>
    <property type="evidence" value="ECO:0007669"/>
    <property type="project" value="UniProtKB-KW"/>
</dbReference>
<dbReference type="Gene3D" id="3.40.50.150">
    <property type="entry name" value="Vaccinia Virus protein VP39"/>
    <property type="match status" value="1"/>
</dbReference>
<dbReference type="CDD" id="cd02440">
    <property type="entry name" value="AdoMet_MTases"/>
    <property type="match status" value="1"/>
</dbReference>
<keyword evidence="2" id="KW-1185">Reference proteome</keyword>